<gene>
    <name evidence="1" type="ORF">PVAP13_7NG443300</name>
</gene>
<accession>A0A8T0Q9D5</accession>
<evidence type="ECO:0000313" key="2">
    <source>
        <dbReference type="Proteomes" id="UP000823388"/>
    </source>
</evidence>
<proteinExistence type="predicted"/>
<dbReference type="EMBL" id="CM029050">
    <property type="protein sequence ID" value="KAG2569838.1"/>
    <property type="molecule type" value="Genomic_DNA"/>
</dbReference>
<reference evidence="1" key="1">
    <citation type="submission" date="2020-05" db="EMBL/GenBank/DDBJ databases">
        <title>WGS assembly of Panicum virgatum.</title>
        <authorList>
            <person name="Lovell J.T."/>
            <person name="Jenkins J."/>
            <person name="Shu S."/>
            <person name="Juenger T.E."/>
            <person name="Schmutz J."/>
        </authorList>
    </citation>
    <scope>NUCLEOTIDE SEQUENCE</scope>
    <source>
        <strain evidence="1">AP13</strain>
    </source>
</reference>
<evidence type="ECO:0000313" key="1">
    <source>
        <dbReference type="EMBL" id="KAG2569838.1"/>
    </source>
</evidence>
<name>A0A8T0Q9D5_PANVG</name>
<dbReference type="AlphaFoldDB" id="A0A8T0Q9D5"/>
<dbReference type="Proteomes" id="UP000823388">
    <property type="component" value="Chromosome 7N"/>
</dbReference>
<sequence length="69" mass="7874">MDQIRVGAQLTSPNTCQGFERPWSNLKEKKLGLYVKDMFGTRVFGQRSNFVEKVKLVSGNVPAHWVIHV</sequence>
<protein>
    <submittedName>
        <fullName evidence="1">Uncharacterized protein</fullName>
    </submittedName>
</protein>
<organism evidence="1 2">
    <name type="scientific">Panicum virgatum</name>
    <name type="common">Blackwell switchgrass</name>
    <dbReference type="NCBI Taxonomy" id="38727"/>
    <lineage>
        <taxon>Eukaryota</taxon>
        <taxon>Viridiplantae</taxon>
        <taxon>Streptophyta</taxon>
        <taxon>Embryophyta</taxon>
        <taxon>Tracheophyta</taxon>
        <taxon>Spermatophyta</taxon>
        <taxon>Magnoliopsida</taxon>
        <taxon>Liliopsida</taxon>
        <taxon>Poales</taxon>
        <taxon>Poaceae</taxon>
        <taxon>PACMAD clade</taxon>
        <taxon>Panicoideae</taxon>
        <taxon>Panicodae</taxon>
        <taxon>Paniceae</taxon>
        <taxon>Panicinae</taxon>
        <taxon>Panicum</taxon>
        <taxon>Panicum sect. Hiantes</taxon>
    </lineage>
</organism>
<comment type="caution">
    <text evidence="1">The sequence shown here is derived from an EMBL/GenBank/DDBJ whole genome shotgun (WGS) entry which is preliminary data.</text>
</comment>
<keyword evidence="2" id="KW-1185">Reference proteome</keyword>